<dbReference type="OrthoDB" id="185373at2759"/>
<feature type="repeat" description="PPR" evidence="2">
    <location>
        <begin position="277"/>
        <end position="311"/>
    </location>
</feature>
<dbReference type="Proteomes" id="UP000516437">
    <property type="component" value="Chromosome 7"/>
</dbReference>
<feature type="repeat" description="PPR" evidence="2">
    <location>
        <begin position="382"/>
        <end position="417"/>
    </location>
</feature>
<accession>A0A6A1V3C5</accession>
<evidence type="ECO:0000256" key="1">
    <source>
        <dbReference type="ARBA" id="ARBA00022737"/>
    </source>
</evidence>
<evidence type="ECO:0000313" key="4">
    <source>
        <dbReference type="Proteomes" id="UP000516437"/>
    </source>
</evidence>
<dbReference type="Gene3D" id="1.25.40.10">
    <property type="entry name" value="Tetratricopeptide repeat domain"/>
    <property type="match status" value="4"/>
</dbReference>
<feature type="repeat" description="PPR" evidence="2">
    <location>
        <begin position="312"/>
        <end position="346"/>
    </location>
</feature>
<comment type="caution">
    <text evidence="3">The sequence shown here is derived from an EMBL/GenBank/DDBJ whole genome shotgun (WGS) entry which is preliminary data.</text>
</comment>
<feature type="repeat" description="PPR" evidence="2">
    <location>
        <begin position="418"/>
        <end position="452"/>
    </location>
</feature>
<evidence type="ECO:0000313" key="3">
    <source>
        <dbReference type="EMBL" id="KAB1207214.1"/>
    </source>
</evidence>
<evidence type="ECO:0008006" key="5">
    <source>
        <dbReference type="Google" id="ProtNLM"/>
    </source>
</evidence>
<feature type="repeat" description="PPR" evidence="2">
    <location>
        <begin position="347"/>
        <end position="381"/>
    </location>
</feature>
<gene>
    <name evidence="3" type="ORF">CJ030_MR7G011535</name>
</gene>
<name>A0A6A1V3C5_9ROSI</name>
<keyword evidence="4" id="KW-1185">Reference proteome</keyword>
<sequence length="490" mass="55395">MAILVLKRLVFSTTKRKPLSPLSFASSSSSSSSDPSETLISTVVSVLTQQRSKSRWNHLHSLYPNGFHPNEFSQITLQLKNNPRLALRFFLWTQHKSLCNHNLLTYSTIVHILARARHKVQAQALIRTAIRVSEEDDLVSKPLKVFESLVKTYTLCGSAPFVFDLLVNACLETKKIDPAIEIVRMLRSRGISPKVRTLNSLISWVSRCRGGDVSYQVYREIFGVDIEDAEGNANRISRVRPDVHTFNAIMMGFYRNASVEKLEMTFNEMVHFDCVPNVHSYSLLMAAFCDEGRMRDAEDVWHNMRAEEVEADIVCYNEMIGGLCEIGEMEKAEEFFREMGLNGVDGSCTTYKHLVCGYCGVGDVDSALLVYKDMCRKSFKPDAWTVDAVIRALCVHGRVDEALKILKGGVENFGLVPKGNSYEALIKGLCEEQRTQEAVKLQVEMVGRGFEPSLKVYGAFIDGYIRQGNEEMAELLRKEMLETQIQEQEI</sequence>
<protein>
    <recommendedName>
        <fullName evidence="5">Pentacotripeptide-repeat region of PRORP domain-containing protein</fullName>
    </recommendedName>
</protein>
<dbReference type="PANTHER" id="PTHR47942:SF14">
    <property type="entry name" value="PENTACOTRIPEPTIDE-REPEAT REGION OF PRORP DOMAIN-CONTAINING PROTEIN"/>
    <property type="match status" value="1"/>
</dbReference>
<dbReference type="InterPro" id="IPR011990">
    <property type="entry name" value="TPR-like_helical_dom_sf"/>
</dbReference>
<dbReference type="PANTHER" id="PTHR47942">
    <property type="entry name" value="TETRATRICOPEPTIDE REPEAT (TPR)-LIKE SUPERFAMILY PROTEIN-RELATED"/>
    <property type="match status" value="1"/>
</dbReference>
<dbReference type="Pfam" id="PF13041">
    <property type="entry name" value="PPR_2"/>
    <property type="match status" value="2"/>
</dbReference>
<dbReference type="AlphaFoldDB" id="A0A6A1V3C5"/>
<dbReference type="NCBIfam" id="TIGR00756">
    <property type="entry name" value="PPR"/>
    <property type="match status" value="5"/>
</dbReference>
<dbReference type="PROSITE" id="PS51375">
    <property type="entry name" value="PPR"/>
    <property type="match status" value="7"/>
</dbReference>
<reference evidence="3 4" key="1">
    <citation type="journal article" date="2019" name="Plant Biotechnol. J.">
        <title>The red bayberry genome and genetic basis of sex determination.</title>
        <authorList>
            <person name="Jia H.M."/>
            <person name="Jia H.J."/>
            <person name="Cai Q.L."/>
            <person name="Wang Y."/>
            <person name="Zhao H.B."/>
            <person name="Yang W.F."/>
            <person name="Wang G.Y."/>
            <person name="Li Y.H."/>
            <person name="Zhan D.L."/>
            <person name="Shen Y.T."/>
            <person name="Niu Q.F."/>
            <person name="Chang L."/>
            <person name="Qiu J."/>
            <person name="Zhao L."/>
            <person name="Xie H.B."/>
            <person name="Fu W.Y."/>
            <person name="Jin J."/>
            <person name="Li X.W."/>
            <person name="Jiao Y."/>
            <person name="Zhou C.C."/>
            <person name="Tu T."/>
            <person name="Chai C.Y."/>
            <person name="Gao J.L."/>
            <person name="Fan L.J."/>
            <person name="van de Weg E."/>
            <person name="Wang J.Y."/>
            <person name="Gao Z.S."/>
        </authorList>
    </citation>
    <scope>NUCLEOTIDE SEQUENCE [LARGE SCALE GENOMIC DNA]</scope>
    <source>
        <tissue evidence="3">Leaves</tissue>
    </source>
</reference>
<dbReference type="EMBL" id="RXIC02000025">
    <property type="protein sequence ID" value="KAB1207214.1"/>
    <property type="molecule type" value="Genomic_DNA"/>
</dbReference>
<keyword evidence="1" id="KW-0677">Repeat</keyword>
<dbReference type="Pfam" id="PF01535">
    <property type="entry name" value="PPR"/>
    <property type="match status" value="3"/>
</dbReference>
<feature type="repeat" description="PPR" evidence="2">
    <location>
        <begin position="242"/>
        <end position="276"/>
    </location>
</feature>
<dbReference type="InterPro" id="IPR002885">
    <property type="entry name" value="PPR_rpt"/>
</dbReference>
<proteinExistence type="predicted"/>
<evidence type="ECO:0000256" key="2">
    <source>
        <dbReference type="PROSITE-ProRule" id="PRU00708"/>
    </source>
</evidence>
<organism evidence="3 4">
    <name type="scientific">Morella rubra</name>
    <name type="common">Chinese bayberry</name>
    <dbReference type="NCBI Taxonomy" id="262757"/>
    <lineage>
        <taxon>Eukaryota</taxon>
        <taxon>Viridiplantae</taxon>
        <taxon>Streptophyta</taxon>
        <taxon>Embryophyta</taxon>
        <taxon>Tracheophyta</taxon>
        <taxon>Spermatophyta</taxon>
        <taxon>Magnoliopsida</taxon>
        <taxon>eudicotyledons</taxon>
        <taxon>Gunneridae</taxon>
        <taxon>Pentapetalae</taxon>
        <taxon>rosids</taxon>
        <taxon>fabids</taxon>
        <taxon>Fagales</taxon>
        <taxon>Myricaceae</taxon>
        <taxon>Morella</taxon>
    </lineage>
</organism>
<feature type="repeat" description="PPR" evidence="2">
    <location>
        <begin position="159"/>
        <end position="193"/>
    </location>
</feature>
<dbReference type="InterPro" id="IPR051222">
    <property type="entry name" value="PPR/CCM1_RNA-binding"/>
</dbReference>